<keyword evidence="2" id="KW-0472">Membrane</keyword>
<evidence type="ECO:0000313" key="4">
    <source>
        <dbReference type="Proteomes" id="UP001163823"/>
    </source>
</evidence>
<keyword evidence="2" id="KW-0812">Transmembrane</keyword>
<feature type="transmembrane region" description="Helical" evidence="2">
    <location>
        <begin position="15"/>
        <end position="39"/>
    </location>
</feature>
<sequence length="117" mass="12958">MEIDEETSSRVSISFPLGLALLLVMFLGMSGLFCCCLHWNKLRSLLKIQSFGDFSQTPADHNHISTTTPQKTVPQPPMKTMEQNQVQSLPVLMPGDEVPKFIAMACPCRPPITIKVA</sequence>
<evidence type="ECO:0000313" key="3">
    <source>
        <dbReference type="EMBL" id="KAJ7965853.1"/>
    </source>
</evidence>
<gene>
    <name evidence="3" type="ORF">O6P43_015420</name>
</gene>
<protein>
    <submittedName>
        <fullName evidence="3">Hydroxyproline-rich glycoprotein family protein</fullName>
    </submittedName>
</protein>
<dbReference type="AlphaFoldDB" id="A0AAD7LXE2"/>
<reference evidence="3" key="1">
    <citation type="journal article" date="2023" name="Science">
        <title>Elucidation of the pathway for biosynthesis of saponin adjuvants from the soapbark tree.</title>
        <authorList>
            <person name="Reed J."/>
            <person name="Orme A."/>
            <person name="El-Demerdash A."/>
            <person name="Owen C."/>
            <person name="Martin L.B.B."/>
            <person name="Misra R.C."/>
            <person name="Kikuchi S."/>
            <person name="Rejzek M."/>
            <person name="Martin A.C."/>
            <person name="Harkess A."/>
            <person name="Leebens-Mack J."/>
            <person name="Louveau T."/>
            <person name="Stephenson M.J."/>
            <person name="Osbourn A."/>
        </authorList>
    </citation>
    <scope>NUCLEOTIDE SEQUENCE</scope>
    <source>
        <strain evidence="3">S10</strain>
    </source>
</reference>
<evidence type="ECO:0000256" key="2">
    <source>
        <dbReference type="SAM" id="Phobius"/>
    </source>
</evidence>
<organism evidence="3 4">
    <name type="scientific">Quillaja saponaria</name>
    <name type="common">Soap bark tree</name>
    <dbReference type="NCBI Taxonomy" id="32244"/>
    <lineage>
        <taxon>Eukaryota</taxon>
        <taxon>Viridiplantae</taxon>
        <taxon>Streptophyta</taxon>
        <taxon>Embryophyta</taxon>
        <taxon>Tracheophyta</taxon>
        <taxon>Spermatophyta</taxon>
        <taxon>Magnoliopsida</taxon>
        <taxon>eudicotyledons</taxon>
        <taxon>Gunneridae</taxon>
        <taxon>Pentapetalae</taxon>
        <taxon>rosids</taxon>
        <taxon>fabids</taxon>
        <taxon>Fabales</taxon>
        <taxon>Quillajaceae</taxon>
        <taxon>Quillaja</taxon>
    </lineage>
</organism>
<dbReference type="InterPro" id="IPR037699">
    <property type="entry name" value="At5g65660-like"/>
</dbReference>
<keyword evidence="2" id="KW-1133">Transmembrane helix</keyword>
<name>A0AAD7LXE2_QUISA</name>
<proteinExistence type="predicted"/>
<feature type="region of interest" description="Disordered" evidence="1">
    <location>
        <begin position="59"/>
        <end position="80"/>
    </location>
</feature>
<dbReference type="EMBL" id="JARAOO010000006">
    <property type="protein sequence ID" value="KAJ7965853.1"/>
    <property type="molecule type" value="Genomic_DNA"/>
</dbReference>
<comment type="caution">
    <text evidence="3">The sequence shown here is derived from an EMBL/GenBank/DDBJ whole genome shotgun (WGS) entry which is preliminary data.</text>
</comment>
<dbReference type="PANTHER" id="PTHR34291:SF7">
    <property type="entry name" value="PROTEIN, PUTATIVE-RELATED"/>
    <property type="match status" value="1"/>
</dbReference>
<keyword evidence="4" id="KW-1185">Reference proteome</keyword>
<accession>A0AAD7LXE2</accession>
<dbReference type="Proteomes" id="UP001163823">
    <property type="component" value="Chromosome 6"/>
</dbReference>
<dbReference type="PANTHER" id="PTHR34291">
    <property type="entry name" value="HYDROXYPROLINE-RICH GLYCOPROTEIN FAMILY PROTEIN"/>
    <property type="match status" value="1"/>
</dbReference>
<evidence type="ECO:0000256" key="1">
    <source>
        <dbReference type="SAM" id="MobiDB-lite"/>
    </source>
</evidence>